<gene>
    <name evidence="1" type="ORF">M011DRAFT_161469</name>
</gene>
<name>A0A6A6V578_9PLEO</name>
<sequence>MTEHTSHQGQDWTPFTSFVAIEKTRTLMELLEISLNDNAQNPTDSRLRRFRHPIRDPWRNEALQPCAAPGTGVRTYAWIPYITSQERRNGSQKCRCLATKATLLHTAGITSRVNALRPSTSPNGIHLPIFRAPEHSIRAKIVQKPFHDNSSPSTKGVLQCLHIRTHTSQPYQLSQILGTHPALIASPTNKHADLYTAFFPPDYTRCCSS</sequence>
<accession>A0A6A6V578</accession>
<dbReference type="AlphaFoldDB" id="A0A6A6V578"/>
<organism evidence="1 2">
    <name type="scientific">Sporormia fimetaria CBS 119925</name>
    <dbReference type="NCBI Taxonomy" id="1340428"/>
    <lineage>
        <taxon>Eukaryota</taxon>
        <taxon>Fungi</taxon>
        <taxon>Dikarya</taxon>
        <taxon>Ascomycota</taxon>
        <taxon>Pezizomycotina</taxon>
        <taxon>Dothideomycetes</taxon>
        <taxon>Pleosporomycetidae</taxon>
        <taxon>Pleosporales</taxon>
        <taxon>Sporormiaceae</taxon>
        <taxon>Sporormia</taxon>
    </lineage>
</organism>
<dbReference type="EMBL" id="MU006586">
    <property type="protein sequence ID" value="KAF2744874.1"/>
    <property type="molecule type" value="Genomic_DNA"/>
</dbReference>
<protein>
    <submittedName>
        <fullName evidence="1">Uncharacterized protein</fullName>
    </submittedName>
</protein>
<keyword evidence="2" id="KW-1185">Reference proteome</keyword>
<reference evidence="1" key="1">
    <citation type="journal article" date="2020" name="Stud. Mycol.">
        <title>101 Dothideomycetes genomes: a test case for predicting lifestyles and emergence of pathogens.</title>
        <authorList>
            <person name="Haridas S."/>
            <person name="Albert R."/>
            <person name="Binder M."/>
            <person name="Bloem J."/>
            <person name="Labutti K."/>
            <person name="Salamov A."/>
            <person name="Andreopoulos B."/>
            <person name="Baker S."/>
            <person name="Barry K."/>
            <person name="Bills G."/>
            <person name="Bluhm B."/>
            <person name="Cannon C."/>
            <person name="Castanera R."/>
            <person name="Culley D."/>
            <person name="Daum C."/>
            <person name="Ezra D."/>
            <person name="Gonzalez J."/>
            <person name="Henrissat B."/>
            <person name="Kuo A."/>
            <person name="Liang C."/>
            <person name="Lipzen A."/>
            <person name="Lutzoni F."/>
            <person name="Magnuson J."/>
            <person name="Mondo S."/>
            <person name="Nolan M."/>
            <person name="Ohm R."/>
            <person name="Pangilinan J."/>
            <person name="Park H.-J."/>
            <person name="Ramirez L."/>
            <person name="Alfaro M."/>
            <person name="Sun H."/>
            <person name="Tritt A."/>
            <person name="Yoshinaga Y."/>
            <person name="Zwiers L.-H."/>
            <person name="Turgeon B."/>
            <person name="Goodwin S."/>
            <person name="Spatafora J."/>
            <person name="Crous P."/>
            <person name="Grigoriev I."/>
        </authorList>
    </citation>
    <scope>NUCLEOTIDE SEQUENCE</scope>
    <source>
        <strain evidence="1">CBS 119925</strain>
    </source>
</reference>
<proteinExistence type="predicted"/>
<evidence type="ECO:0000313" key="1">
    <source>
        <dbReference type="EMBL" id="KAF2744874.1"/>
    </source>
</evidence>
<evidence type="ECO:0000313" key="2">
    <source>
        <dbReference type="Proteomes" id="UP000799440"/>
    </source>
</evidence>
<dbReference type="Proteomes" id="UP000799440">
    <property type="component" value="Unassembled WGS sequence"/>
</dbReference>